<dbReference type="Gene3D" id="2.60.270.20">
    <property type="entry name" value="Cytolysin/lectin"/>
    <property type="match status" value="1"/>
</dbReference>
<dbReference type="GO" id="GO:0051715">
    <property type="term" value="P:cytolysis in another organism"/>
    <property type="evidence" value="ECO:0007669"/>
    <property type="project" value="InterPro"/>
</dbReference>
<comment type="caution">
    <text evidence="10">The sequence shown here is derived from an EMBL/GenBank/DDBJ whole genome shotgun (WGS) entry which is preliminary data.</text>
</comment>
<organism evidence="10 11">
    <name type="scientific">Pocillopora damicornis</name>
    <name type="common">Cauliflower coral</name>
    <name type="synonym">Millepora damicornis</name>
    <dbReference type="NCBI Taxonomy" id="46731"/>
    <lineage>
        <taxon>Eukaryota</taxon>
        <taxon>Metazoa</taxon>
        <taxon>Cnidaria</taxon>
        <taxon>Anthozoa</taxon>
        <taxon>Hexacorallia</taxon>
        <taxon>Scleractinia</taxon>
        <taxon>Astrocoeniina</taxon>
        <taxon>Pocilloporidae</taxon>
        <taxon>Pocillopora</taxon>
    </lineage>
</organism>
<dbReference type="PANTHER" id="PTHR40388:SF1">
    <property type="entry name" value="BRYOPORIN"/>
    <property type="match status" value="1"/>
</dbReference>
<dbReference type="GO" id="GO:0046931">
    <property type="term" value="P:pore complex assembly"/>
    <property type="evidence" value="ECO:0007669"/>
    <property type="project" value="InterPro"/>
</dbReference>
<keyword evidence="4" id="KW-1052">Target cell membrane</keyword>
<proteinExistence type="inferred from homology"/>
<keyword evidence="6" id="KW-0204">Cytolysis</keyword>
<dbReference type="GO" id="GO:0044218">
    <property type="term" value="C:other organism cell membrane"/>
    <property type="evidence" value="ECO:0007669"/>
    <property type="project" value="UniProtKB-KW"/>
</dbReference>
<dbReference type="InterPro" id="IPR009104">
    <property type="entry name" value="Anemon_actinoporin-like"/>
</dbReference>
<sequence>MKHPGTHFYSGSPGPNVLPEFVKSQEAILYTATKPTGLPRGSVGVITFFIPDDNMTVAVMFSVPFDRNLYENWWDAKVYRNKTEADYNVWSFMYYNHNPFRGDDGWHEKQISEGYRVKGIMTSTGQCKLQLKIWKPESLQT</sequence>
<evidence type="ECO:0000313" key="11">
    <source>
        <dbReference type="Proteomes" id="UP000275408"/>
    </source>
</evidence>
<keyword evidence="7" id="KW-0472">Membrane</keyword>
<dbReference type="AlphaFoldDB" id="A0A3M6TIL2"/>
<keyword evidence="8" id="KW-1053">Target membrane</keyword>
<dbReference type="PANTHER" id="PTHR40388">
    <property type="entry name" value="BRYOPORIN"/>
    <property type="match status" value="1"/>
</dbReference>
<evidence type="ECO:0000256" key="1">
    <source>
        <dbReference type="ARBA" id="ARBA00004175"/>
    </source>
</evidence>
<keyword evidence="11" id="KW-1185">Reference proteome</keyword>
<evidence type="ECO:0000256" key="9">
    <source>
        <dbReference type="ARBA" id="ARBA00023331"/>
    </source>
</evidence>
<dbReference type="GO" id="GO:0015267">
    <property type="term" value="F:channel activity"/>
    <property type="evidence" value="ECO:0007669"/>
    <property type="project" value="InterPro"/>
</dbReference>
<dbReference type="Proteomes" id="UP000275408">
    <property type="component" value="Unassembled WGS sequence"/>
</dbReference>
<dbReference type="SUPFAM" id="SSF63724">
    <property type="entry name" value="Cytolysin/lectin"/>
    <property type="match status" value="1"/>
</dbReference>
<comment type="subcellular location">
    <subcellularLocation>
        <location evidence="2">Nematocyst</location>
    </subcellularLocation>
    <subcellularLocation>
        <location evidence="1">Target cell membrane</location>
    </subcellularLocation>
</comment>
<evidence type="ECO:0000256" key="3">
    <source>
        <dbReference type="ARBA" id="ARBA00008399"/>
    </source>
</evidence>
<evidence type="ECO:0000256" key="5">
    <source>
        <dbReference type="ARBA" id="ARBA00022656"/>
    </source>
</evidence>
<comment type="similarity">
    <text evidence="3">Belongs to the actinoporin family. Sea anemone subfamily.</text>
</comment>
<reference evidence="10 11" key="1">
    <citation type="journal article" date="2018" name="Sci. Rep.">
        <title>Comparative analysis of the Pocillopora damicornis genome highlights role of immune system in coral evolution.</title>
        <authorList>
            <person name="Cunning R."/>
            <person name="Bay R.A."/>
            <person name="Gillette P."/>
            <person name="Baker A.C."/>
            <person name="Traylor-Knowles N."/>
        </authorList>
    </citation>
    <scope>NUCLEOTIDE SEQUENCE [LARGE SCALE GENOMIC DNA]</scope>
    <source>
        <strain evidence="10">RSMAS</strain>
        <tissue evidence="10">Whole animal</tissue>
    </source>
</reference>
<name>A0A3M6TIL2_POCDA</name>
<dbReference type="GO" id="GO:0006812">
    <property type="term" value="P:monoatomic cation transport"/>
    <property type="evidence" value="ECO:0007669"/>
    <property type="project" value="InterPro"/>
</dbReference>
<dbReference type="Pfam" id="PF06369">
    <property type="entry name" value="Anemone_cytotox"/>
    <property type="match status" value="1"/>
</dbReference>
<evidence type="ECO:0000256" key="4">
    <source>
        <dbReference type="ARBA" id="ARBA00022537"/>
    </source>
</evidence>
<evidence type="ECO:0000256" key="2">
    <source>
        <dbReference type="ARBA" id="ARBA00004532"/>
    </source>
</evidence>
<evidence type="ECO:0000313" key="10">
    <source>
        <dbReference type="EMBL" id="RMX41108.1"/>
    </source>
</evidence>
<dbReference type="EMBL" id="RCHS01003527">
    <property type="protein sequence ID" value="RMX41108.1"/>
    <property type="molecule type" value="Genomic_DNA"/>
</dbReference>
<evidence type="ECO:0000256" key="7">
    <source>
        <dbReference type="ARBA" id="ARBA00023136"/>
    </source>
</evidence>
<gene>
    <name evidence="10" type="ORF">pdam_00003314</name>
</gene>
<dbReference type="GO" id="GO:0046930">
    <property type="term" value="C:pore complex"/>
    <property type="evidence" value="ECO:0007669"/>
    <property type="project" value="InterPro"/>
</dbReference>
<evidence type="ECO:0000256" key="8">
    <source>
        <dbReference type="ARBA" id="ARBA00023298"/>
    </source>
</evidence>
<evidence type="ECO:0000256" key="6">
    <source>
        <dbReference type="ARBA" id="ARBA00022852"/>
    </source>
</evidence>
<dbReference type="InterPro" id="IPR015926">
    <property type="entry name" value="Cytolysin/lectin"/>
</dbReference>
<dbReference type="GO" id="GO:0090729">
    <property type="term" value="F:toxin activity"/>
    <property type="evidence" value="ECO:0007669"/>
    <property type="project" value="UniProtKB-KW"/>
</dbReference>
<dbReference type="InterPro" id="IPR050677">
    <property type="entry name" value="Actinoporin_PFT"/>
</dbReference>
<keyword evidence="9" id="KW-0166">Nematocyst</keyword>
<dbReference type="OrthoDB" id="5954752at2759"/>
<accession>A0A3M6TIL2</accession>
<dbReference type="GO" id="GO:0042151">
    <property type="term" value="C:nematocyst"/>
    <property type="evidence" value="ECO:0007669"/>
    <property type="project" value="UniProtKB-SubCell"/>
</dbReference>
<keyword evidence="5" id="KW-0800">Toxin</keyword>
<protein>
    <submittedName>
        <fullName evidence="10">Uncharacterized protein</fullName>
    </submittedName>
</protein>